<dbReference type="Proteomes" id="UP001148786">
    <property type="component" value="Unassembled WGS sequence"/>
</dbReference>
<gene>
    <name evidence="1" type="ORF">NLJ89_g2393</name>
</gene>
<sequence length="218" mass="24156">MLPSILFEHILLDRGYQPDLIFAEDIEAALSTDASSQFWLDLFTEILAQRVRSSYPKVSSVIGLLTHEPISRWAEYGFAEPLSVLLSIGLRAVELQLWTTSNSVLSADARRVSSPGVVPAPSHKQAVELAQHGHLCTCPAILDKVSEHNTTVRLGNMNNKTNKTHHGTTIQNLFPRLLPLPSLPPTRPLRLVRSMPQIADRRPTALVVKESVFITANQ</sequence>
<proteinExistence type="predicted"/>
<dbReference type="AlphaFoldDB" id="A0A9W8K6Y5"/>
<keyword evidence="2" id="KW-1185">Reference proteome</keyword>
<evidence type="ECO:0000313" key="2">
    <source>
        <dbReference type="Proteomes" id="UP001148786"/>
    </source>
</evidence>
<dbReference type="Gene3D" id="3.40.1160.10">
    <property type="entry name" value="Acetylglutamate kinase-like"/>
    <property type="match status" value="1"/>
</dbReference>
<name>A0A9W8K6Y5_9AGAR</name>
<dbReference type="OrthoDB" id="2964738at2759"/>
<dbReference type="SUPFAM" id="SSF53633">
    <property type="entry name" value="Carbamate kinase-like"/>
    <property type="match status" value="1"/>
</dbReference>
<accession>A0A9W8K6Y5</accession>
<dbReference type="InterPro" id="IPR036393">
    <property type="entry name" value="AceGlu_kinase-like_sf"/>
</dbReference>
<organism evidence="1 2">
    <name type="scientific">Agrocybe chaxingu</name>
    <dbReference type="NCBI Taxonomy" id="84603"/>
    <lineage>
        <taxon>Eukaryota</taxon>
        <taxon>Fungi</taxon>
        <taxon>Dikarya</taxon>
        <taxon>Basidiomycota</taxon>
        <taxon>Agaricomycotina</taxon>
        <taxon>Agaricomycetes</taxon>
        <taxon>Agaricomycetidae</taxon>
        <taxon>Agaricales</taxon>
        <taxon>Agaricineae</taxon>
        <taxon>Strophariaceae</taxon>
        <taxon>Agrocybe</taxon>
    </lineage>
</organism>
<comment type="caution">
    <text evidence="1">The sequence shown here is derived from an EMBL/GenBank/DDBJ whole genome shotgun (WGS) entry which is preliminary data.</text>
</comment>
<dbReference type="EMBL" id="JANKHO010000146">
    <property type="protein sequence ID" value="KAJ3514425.1"/>
    <property type="molecule type" value="Genomic_DNA"/>
</dbReference>
<evidence type="ECO:0000313" key="1">
    <source>
        <dbReference type="EMBL" id="KAJ3514425.1"/>
    </source>
</evidence>
<reference evidence="1" key="1">
    <citation type="submission" date="2022-07" db="EMBL/GenBank/DDBJ databases">
        <title>Genome Sequence of Agrocybe chaxingu.</title>
        <authorList>
            <person name="Buettner E."/>
        </authorList>
    </citation>
    <scope>NUCLEOTIDE SEQUENCE</scope>
    <source>
        <strain evidence="1">MP-N11</strain>
    </source>
</reference>
<protein>
    <submittedName>
        <fullName evidence="1">Uncharacterized protein</fullName>
    </submittedName>
</protein>